<protein>
    <submittedName>
        <fullName evidence="5">Unannotated protein</fullName>
    </submittedName>
</protein>
<accession>A0A6J6HQK8</accession>
<dbReference type="Pfam" id="PF16697">
    <property type="entry name" value="Yop-YscD_cpl"/>
    <property type="match status" value="1"/>
</dbReference>
<gene>
    <name evidence="4" type="ORF">UFOPK1433_00452</name>
    <name evidence="5" type="ORF">UFOPK1843_00992</name>
</gene>
<dbReference type="EMBL" id="CAEZUR010000088">
    <property type="protein sequence ID" value="CAB4613715.1"/>
    <property type="molecule type" value="Genomic_DNA"/>
</dbReference>
<sequence>MSELALFLLRIGLVAVLWIFVFSIISVIRADLFGQRVASKAARGSASQVVSQASVPNPPTGQVRVLQESNEPSSRTATKLVITEGENLGREIALTGRELHIGRAVNSQLIITDEYASTQHAKLVLINDEWLIQDLNSTNGTFLADVRVGIPAVVKLNTPVKVGKTVFELRA</sequence>
<evidence type="ECO:0000256" key="2">
    <source>
        <dbReference type="SAM" id="Phobius"/>
    </source>
</evidence>
<dbReference type="InterPro" id="IPR032030">
    <property type="entry name" value="YscD_cytoplasmic_dom"/>
</dbReference>
<evidence type="ECO:0000313" key="5">
    <source>
        <dbReference type="EMBL" id="CAB4613715.1"/>
    </source>
</evidence>
<evidence type="ECO:0000313" key="4">
    <source>
        <dbReference type="EMBL" id="CAB4540036.1"/>
    </source>
</evidence>
<reference evidence="5" key="1">
    <citation type="submission" date="2020-05" db="EMBL/GenBank/DDBJ databases">
        <authorList>
            <person name="Chiriac C."/>
            <person name="Salcher M."/>
            <person name="Ghai R."/>
            <person name="Kavagutti S V."/>
        </authorList>
    </citation>
    <scope>NUCLEOTIDE SEQUENCE</scope>
</reference>
<feature type="region of interest" description="Disordered" evidence="1">
    <location>
        <begin position="49"/>
        <end position="72"/>
    </location>
</feature>
<evidence type="ECO:0000256" key="1">
    <source>
        <dbReference type="SAM" id="MobiDB-lite"/>
    </source>
</evidence>
<dbReference type="InterPro" id="IPR008984">
    <property type="entry name" value="SMAD_FHA_dom_sf"/>
</dbReference>
<organism evidence="5">
    <name type="scientific">freshwater metagenome</name>
    <dbReference type="NCBI Taxonomy" id="449393"/>
    <lineage>
        <taxon>unclassified sequences</taxon>
        <taxon>metagenomes</taxon>
        <taxon>ecological metagenomes</taxon>
    </lineage>
</organism>
<dbReference type="AlphaFoldDB" id="A0A6J6HQK8"/>
<name>A0A6J6HQK8_9ZZZZ</name>
<keyword evidence="2" id="KW-0472">Membrane</keyword>
<dbReference type="PROSITE" id="PS50006">
    <property type="entry name" value="FHA_DOMAIN"/>
    <property type="match status" value="1"/>
</dbReference>
<proteinExistence type="predicted"/>
<feature type="domain" description="FHA" evidence="3">
    <location>
        <begin position="99"/>
        <end position="148"/>
    </location>
</feature>
<evidence type="ECO:0000259" key="3">
    <source>
        <dbReference type="PROSITE" id="PS50006"/>
    </source>
</evidence>
<keyword evidence="2" id="KW-0812">Transmembrane</keyword>
<dbReference type="EMBL" id="CAEZSN010000037">
    <property type="protein sequence ID" value="CAB4540036.1"/>
    <property type="molecule type" value="Genomic_DNA"/>
</dbReference>
<dbReference type="Gene3D" id="2.60.200.20">
    <property type="match status" value="1"/>
</dbReference>
<keyword evidence="2" id="KW-1133">Transmembrane helix</keyword>
<dbReference type="SUPFAM" id="SSF49879">
    <property type="entry name" value="SMAD/FHA domain"/>
    <property type="match status" value="1"/>
</dbReference>
<feature type="transmembrane region" description="Helical" evidence="2">
    <location>
        <begin position="6"/>
        <end position="28"/>
    </location>
</feature>
<dbReference type="InterPro" id="IPR000253">
    <property type="entry name" value="FHA_dom"/>
</dbReference>
<dbReference type="SMART" id="SM00240">
    <property type="entry name" value="FHA"/>
    <property type="match status" value="1"/>
</dbReference>